<feature type="transmembrane region" description="Helical" evidence="16">
    <location>
        <begin position="105"/>
        <end position="123"/>
    </location>
</feature>
<reference evidence="17" key="1">
    <citation type="journal article" date="2005" name="Environ. Microbiol.">
        <title>Lateral gene transfer and phylogenetic assignment of environmental fosmid clones.</title>
        <authorList>
            <person name="Nesbo C.L."/>
            <person name="Boucher Y."/>
            <person name="Dlutek M."/>
            <person name="Doolittle F.W."/>
        </authorList>
    </citation>
    <scope>NUCLEOTIDE SEQUENCE</scope>
</reference>
<dbReference type="InterPro" id="IPR048254">
    <property type="entry name" value="CDP_ALCOHOL_P_TRANSF_CS"/>
</dbReference>
<keyword evidence="9 16" id="KW-1133">Transmembrane helix</keyword>
<proteinExistence type="inferred from homology"/>
<comment type="similarity">
    <text evidence="3 15">Belongs to the CDP-alcohol phosphatidyltransferase class-I family.</text>
</comment>
<evidence type="ECO:0000256" key="6">
    <source>
        <dbReference type="ARBA" id="ARBA00022516"/>
    </source>
</evidence>
<feature type="transmembrane region" description="Helical" evidence="16">
    <location>
        <begin position="200"/>
        <end position="216"/>
    </location>
</feature>
<keyword evidence="7 15" id="KW-0808">Transferase</keyword>
<dbReference type="InterPro" id="IPR000462">
    <property type="entry name" value="CDP-OH_P_trans"/>
</dbReference>
<keyword evidence="6" id="KW-0444">Lipid biosynthesis</keyword>
<feature type="transmembrane region" description="Helical" evidence="16">
    <location>
        <begin position="16"/>
        <end position="36"/>
    </location>
</feature>
<dbReference type="GO" id="GO:0008654">
    <property type="term" value="P:phospholipid biosynthetic process"/>
    <property type="evidence" value="ECO:0007669"/>
    <property type="project" value="UniProtKB-KW"/>
</dbReference>
<dbReference type="GO" id="GO:0016020">
    <property type="term" value="C:membrane"/>
    <property type="evidence" value="ECO:0007669"/>
    <property type="project" value="InterPro"/>
</dbReference>
<evidence type="ECO:0000256" key="1">
    <source>
        <dbReference type="ARBA" id="ARBA00000287"/>
    </source>
</evidence>
<comment type="subcellular location">
    <subcellularLocation>
        <location evidence="2">Endomembrane system</location>
        <topology evidence="2">Multi-pass membrane protein</topology>
    </subcellularLocation>
</comment>
<feature type="transmembrane region" description="Helical" evidence="16">
    <location>
        <begin position="135"/>
        <end position="155"/>
    </location>
</feature>
<feature type="transmembrane region" description="Helical" evidence="16">
    <location>
        <begin position="222"/>
        <end position="239"/>
    </location>
</feature>
<dbReference type="PANTHER" id="PTHR14269:SF61">
    <property type="entry name" value="CDP-DIACYLGLYCEROL--SERINE O-PHOSPHATIDYLTRANSFERASE"/>
    <property type="match status" value="1"/>
</dbReference>
<dbReference type="PANTHER" id="PTHR14269">
    <property type="entry name" value="CDP-DIACYLGLYCEROL--GLYCEROL-3-PHOSPHATE 3-PHOSPHATIDYLTRANSFERASE-RELATED"/>
    <property type="match status" value="1"/>
</dbReference>
<evidence type="ECO:0000256" key="7">
    <source>
        <dbReference type="ARBA" id="ARBA00022679"/>
    </source>
</evidence>
<evidence type="ECO:0000256" key="9">
    <source>
        <dbReference type="ARBA" id="ARBA00022989"/>
    </source>
</evidence>
<comment type="catalytic activity">
    <reaction evidence="1">
        <text>a CDP-1,2-diacyl-sn-glycerol + L-serine = a 1,2-diacyl-sn-glycero-3-phospho-L-serine + CMP + H(+)</text>
        <dbReference type="Rhea" id="RHEA:16913"/>
        <dbReference type="ChEBI" id="CHEBI:15378"/>
        <dbReference type="ChEBI" id="CHEBI:33384"/>
        <dbReference type="ChEBI" id="CHEBI:57262"/>
        <dbReference type="ChEBI" id="CHEBI:58332"/>
        <dbReference type="ChEBI" id="CHEBI:60377"/>
        <dbReference type="EC" id="2.7.8.8"/>
    </reaction>
</comment>
<keyword evidence="10" id="KW-0443">Lipid metabolism</keyword>
<dbReference type="InterPro" id="IPR043130">
    <property type="entry name" value="CDP-OH_PTrfase_TM_dom"/>
</dbReference>
<evidence type="ECO:0000256" key="8">
    <source>
        <dbReference type="ARBA" id="ARBA00022692"/>
    </source>
</evidence>
<keyword evidence="13" id="KW-1208">Phospholipid metabolism</keyword>
<dbReference type="PROSITE" id="PS00379">
    <property type="entry name" value="CDP_ALCOHOL_P_TRANSF"/>
    <property type="match status" value="1"/>
</dbReference>
<sequence length="256" mass="28199">MKKESSLKKIRIKKGIYVLPNLITTAGLFCGFYSIIASLSEYFVIAAIAILAAAVFDGLDGRIARFTNTTSRFGSEYDSLSDVIAFGVAPALLAYNWGLSFYGKWGWLAAFLFVLCGALRLARYNIQIGLIESKVFNGLPIPAAAAVVATTALFFDQVGGVQGKFHDPSMLVFVPVLSVLMVSNVKYYSFKDLKLFARKPFMTFFLLVLVLIIVAAEPVISAFVAIVGYAISGPIWWMFKFSQAKHQKNKERKANT</sequence>
<evidence type="ECO:0000256" key="12">
    <source>
        <dbReference type="ARBA" id="ARBA00023209"/>
    </source>
</evidence>
<evidence type="ECO:0000256" key="5">
    <source>
        <dbReference type="ARBA" id="ARBA00017171"/>
    </source>
</evidence>
<name>Q2YZP0_9DELT</name>
<feature type="transmembrane region" description="Helical" evidence="16">
    <location>
        <begin position="170"/>
        <end position="188"/>
    </location>
</feature>
<evidence type="ECO:0000313" key="17">
    <source>
        <dbReference type="EMBL" id="CAI78658.1"/>
    </source>
</evidence>
<gene>
    <name evidence="17" type="primary">pssA</name>
</gene>
<accession>Q2YZP0</accession>
<dbReference type="GO" id="GO:0003882">
    <property type="term" value="F:CDP-diacylglycerol-serine O-phosphatidyltransferase activity"/>
    <property type="evidence" value="ECO:0007669"/>
    <property type="project" value="UniProtKB-EC"/>
</dbReference>
<dbReference type="AlphaFoldDB" id="Q2YZP0"/>
<protein>
    <recommendedName>
        <fullName evidence="5">CDP-diacylglycerol--serine O-phosphatidyltransferase</fullName>
        <ecNumber evidence="4">2.7.8.8</ecNumber>
    </recommendedName>
    <alternativeName>
        <fullName evidence="14">Phosphatidylserine synthase</fullName>
    </alternativeName>
</protein>
<keyword evidence="11 16" id="KW-0472">Membrane</keyword>
<evidence type="ECO:0000256" key="2">
    <source>
        <dbReference type="ARBA" id="ARBA00004127"/>
    </source>
</evidence>
<dbReference type="InterPro" id="IPR050324">
    <property type="entry name" value="CDP-alcohol_PTase-I"/>
</dbReference>
<keyword evidence="8 16" id="KW-0812">Transmembrane</keyword>
<evidence type="ECO:0000256" key="11">
    <source>
        <dbReference type="ARBA" id="ARBA00023136"/>
    </source>
</evidence>
<dbReference type="NCBIfam" id="TIGR00473">
    <property type="entry name" value="pssA"/>
    <property type="match status" value="1"/>
</dbReference>
<evidence type="ECO:0000256" key="15">
    <source>
        <dbReference type="RuleBase" id="RU003750"/>
    </source>
</evidence>
<evidence type="ECO:0000256" key="16">
    <source>
        <dbReference type="SAM" id="Phobius"/>
    </source>
</evidence>
<evidence type="ECO:0000256" key="14">
    <source>
        <dbReference type="ARBA" id="ARBA00032361"/>
    </source>
</evidence>
<dbReference type="Pfam" id="PF01066">
    <property type="entry name" value="CDP-OH_P_transf"/>
    <property type="match status" value="1"/>
</dbReference>
<evidence type="ECO:0000256" key="13">
    <source>
        <dbReference type="ARBA" id="ARBA00023264"/>
    </source>
</evidence>
<dbReference type="EMBL" id="AJ937768">
    <property type="protein sequence ID" value="CAI78658.1"/>
    <property type="molecule type" value="Genomic_DNA"/>
</dbReference>
<dbReference type="GO" id="GO:0012505">
    <property type="term" value="C:endomembrane system"/>
    <property type="evidence" value="ECO:0007669"/>
    <property type="project" value="UniProtKB-SubCell"/>
</dbReference>
<feature type="transmembrane region" description="Helical" evidence="16">
    <location>
        <begin position="80"/>
        <end position="99"/>
    </location>
</feature>
<evidence type="ECO:0000256" key="4">
    <source>
        <dbReference type="ARBA" id="ARBA00013174"/>
    </source>
</evidence>
<dbReference type="Gene3D" id="1.20.120.1760">
    <property type="match status" value="1"/>
</dbReference>
<organism evidence="17">
    <name type="scientific">uncultured delta proteobacterium</name>
    <dbReference type="NCBI Taxonomy" id="34034"/>
    <lineage>
        <taxon>Bacteria</taxon>
        <taxon>Deltaproteobacteria</taxon>
        <taxon>environmental samples</taxon>
    </lineage>
</organism>
<dbReference type="EC" id="2.7.8.8" evidence="4"/>
<feature type="transmembrane region" description="Helical" evidence="16">
    <location>
        <begin position="42"/>
        <end position="59"/>
    </location>
</feature>
<dbReference type="InterPro" id="IPR004533">
    <property type="entry name" value="CDP-diaglyc--ser_O-PTrfase"/>
</dbReference>
<keyword evidence="12" id="KW-0594">Phospholipid biosynthesis</keyword>
<evidence type="ECO:0000256" key="3">
    <source>
        <dbReference type="ARBA" id="ARBA00010441"/>
    </source>
</evidence>
<evidence type="ECO:0000256" key="10">
    <source>
        <dbReference type="ARBA" id="ARBA00023098"/>
    </source>
</evidence>